<dbReference type="PANTHER" id="PTHR45752:SF195">
    <property type="entry name" value="LEUCINE-RICH REPEAT (LRR) FAMILY PROTEIN-RELATED"/>
    <property type="match status" value="1"/>
</dbReference>
<dbReference type="Gene3D" id="3.80.10.10">
    <property type="entry name" value="Ribonuclease Inhibitor"/>
    <property type="match status" value="1"/>
</dbReference>
<gene>
    <name evidence="1" type="ORF">EPJ79_09725</name>
</gene>
<protein>
    <recommendedName>
        <fullName evidence="3">Leucine-rich repeat domain-containing protein</fullName>
    </recommendedName>
</protein>
<comment type="caution">
    <text evidence="1">The sequence shown here is derived from an EMBL/GenBank/DDBJ whole genome shotgun (WGS) entry which is preliminary data.</text>
</comment>
<dbReference type="InterPro" id="IPR050715">
    <property type="entry name" value="LRR-SigEffector_domain"/>
</dbReference>
<dbReference type="SUPFAM" id="SSF52058">
    <property type="entry name" value="L domain-like"/>
    <property type="match status" value="1"/>
</dbReference>
<proteinExistence type="predicted"/>
<dbReference type="EMBL" id="SAXU01000001">
    <property type="protein sequence ID" value="TXJ21382.1"/>
    <property type="molecule type" value="Genomic_DNA"/>
</dbReference>
<sequence>MLIHYLKNIPKEIGNFTKLKELDINCVSLKEIPKEIGNLNNLKSFNLIWRKNINKLPKEILNLNKLKNIQINHYFDR</sequence>
<organism evidence="1 2">
    <name type="scientific">Brachyspira aalborgi</name>
    <dbReference type="NCBI Taxonomy" id="29522"/>
    <lineage>
        <taxon>Bacteria</taxon>
        <taxon>Pseudomonadati</taxon>
        <taxon>Spirochaetota</taxon>
        <taxon>Spirochaetia</taxon>
        <taxon>Brachyspirales</taxon>
        <taxon>Brachyspiraceae</taxon>
        <taxon>Brachyspira</taxon>
    </lineage>
</organism>
<dbReference type="RefSeq" id="WP_147739351.1">
    <property type="nucleotide sequence ID" value="NZ_SAXU01000001.1"/>
</dbReference>
<evidence type="ECO:0008006" key="3">
    <source>
        <dbReference type="Google" id="ProtNLM"/>
    </source>
</evidence>
<dbReference type="Proteomes" id="UP000324638">
    <property type="component" value="Unassembled WGS sequence"/>
</dbReference>
<name>A0A5C8DBI8_9SPIR</name>
<dbReference type="PANTHER" id="PTHR45752">
    <property type="entry name" value="LEUCINE-RICH REPEAT-CONTAINING"/>
    <property type="match status" value="1"/>
</dbReference>
<accession>A0A5C8DBI8</accession>
<reference evidence="1 2" key="1">
    <citation type="journal article" date="1992" name="Lakartidningen">
        <title>[Penicillin V and not amoxicillin is the first choice preparation in acute otitis].</title>
        <authorList>
            <person name="Kamme C."/>
            <person name="Lundgren K."/>
            <person name="Prellner K."/>
        </authorList>
    </citation>
    <scope>NUCLEOTIDE SEQUENCE [LARGE SCALE GENOMIC DNA]</scope>
    <source>
        <strain evidence="1 2">513A</strain>
    </source>
</reference>
<dbReference type="InterPro" id="IPR032675">
    <property type="entry name" value="LRR_dom_sf"/>
</dbReference>
<evidence type="ECO:0000313" key="1">
    <source>
        <dbReference type="EMBL" id="TXJ21382.1"/>
    </source>
</evidence>
<dbReference type="AlphaFoldDB" id="A0A5C8DBI8"/>
<evidence type="ECO:0000313" key="2">
    <source>
        <dbReference type="Proteomes" id="UP000324638"/>
    </source>
</evidence>